<gene>
    <name evidence="3" type="ORF">RTCCBAU85039_0972</name>
    <name evidence="4" type="ORF">SAMN05216228_1002151</name>
</gene>
<organism evidence="3 5">
    <name type="scientific">Rhizobium tibeticum</name>
    <dbReference type="NCBI Taxonomy" id="501024"/>
    <lineage>
        <taxon>Bacteria</taxon>
        <taxon>Pseudomonadati</taxon>
        <taxon>Pseudomonadota</taxon>
        <taxon>Alphaproteobacteria</taxon>
        <taxon>Hyphomicrobiales</taxon>
        <taxon>Rhizobiaceae</taxon>
        <taxon>Rhizobium/Agrobacterium group</taxon>
        <taxon>Rhizobium</taxon>
    </lineage>
</organism>
<dbReference type="GO" id="GO:0009279">
    <property type="term" value="C:cell outer membrane"/>
    <property type="evidence" value="ECO:0007669"/>
    <property type="project" value="TreeGrafter"/>
</dbReference>
<evidence type="ECO:0000313" key="5">
    <source>
        <dbReference type="Proteomes" id="UP000183063"/>
    </source>
</evidence>
<dbReference type="AlphaFoldDB" id="A0A1H8DQB0"/>
<dbReference type="Pfam" id="PF03968">
    <property type="entry name" value="LptD_N"/>
    <property type="match status" value="1"/>
</dbReference>
<keyword evidence="1" id="KW-0732">Signal</keyword>
<sequence length="219" mass="23172">MSIPPPFTNRALNSRVTMTNDCRISTRKAGAVFLNGAVALLLLAGGALAQATTSQMDGLKLNRDEPIQIESDKLEIHDQEHTADFTGNVKVVQGKTTLQAGHMTVYYKPKGGDANAAPAAGAKDASASISSGNTDIDHIIVTDKVFLNSGTQTATADNGSFDMAKQLFILKGEKVVLTDGPNVFTGCQLTVHMETGQAQLDSCGGRVQIQLDPKSQKQN</sequence>
<keyword evidence="6" id="KW-1185">Reference proteome</keyword>
<dbReference type="InterPro" id="IPR005653">
    <property type="entry name" value="OstA-like_N"/>
</dbReference>
<dbReference type="EMBL" id="FNXB01000004">
    <property type="protein sequence ID" value="SEH53138.1"/>
    <property type="molecule type" value="Genomic_DNA"/>
</dbReference>
<dbReference type="Proteomes" id="UP000198939">
    <property type="component" value="Unassembled WGS sequence"/>
</dbReference>
<dbReference type="EMBL" id="FOCV01000002">
    <property type="protein sequence ID" value="SEN09403.1"/>
    <property type="molecule type" value="Genomic_DNA"/>
</dbReference>
<dbReference type="GO" id="GO:0030288">
    <property type="term" value="C:outer membrane-bounded periplasmic space"/>
    <property type="evidence" value="ECO:0007669"/>
    <property type="project" value="TreeGrafter"/>
</dbReference>
<dbReference type="Proteomes" id="UP000183063">
    <property type="component" value="Unassembled WGS sequence"/>
</dbReference>
<protein>
    <submittedName>
        <fullName evidence="3">LPS assembly outer membrane complex protein LptD</fullName>
    </submittedName>
    <submittedName>
        <fullName evidence="4">Lipopolysaccharide export system protein LptA</fullName>
    </submittedName>
</protein>
<feature type="domain" description="Organic solvent tolerance-like N-terminal" evidence="2">
    <location>
        <begin position="68"/>
        <end position="196"/>
    </location>
</feature>
<reference evidence="4 6" key="3">
    <citation type="submission" date="2016-10" db="EMBL/GenBank/DDBJ databases">
        <authorList>
            <person name="Varghese N."/>
            <person name="Submissions S."/>
        </authorList>
    </citation>
    <scope>NUCLEOTIDE SEQUENCE [LARGE SCALE GENOMIC DNA]</scope>
    <source>
        <strain evidence="4 6">CGMCC 1.7071</strain>
    </source>
</reference>
<accession>A0A1H8DQB0</accession>
<reference evidence="3" key="2">
    <citation type="submission" date="2016-10" db="EMBL/GenBank/DDBJ databases">
        <authorList>
            <person name="de Groot N.N."/>
        </authorList>
    </citation>
    <scope>NUCLEOTIDE SEQUENCE [LARGE SCALE GENOMIC DNA]</scope>
    <source>
        <strain evidence="3">CCBAU85039</strain>
    </source>
</reference>
<dbReference type="OrthoDB" id="9811926at2"/>
<dbReference type="GO" id="GO:0015920">
    <property type="term" value="P:lipopolysaccharide transport"/>
    <property type="evidence" value="ECO:0007669"/>
    <property type="project" value="TreeGrafter"/>
</dbReference>
<dbReference type="STRING" id="501024.RTCCBAU85039_0972"/>
<evidence type="ECO:0000313" key="6">
    <source>
        <dbReference type="Proteomes" id="UP000198939"/>
    </source>
</evidence>
<dbReference type="InterPro" id="IPR052037">
    <property type="entry name" value="LPS_export_LptA"/>
</dbReference>
<proteinExistence type="predicted"/>
<dbReference type="GO" id="GO:0017089">
    <property type="term" value="F:glycolipid transfer activity"/>
    <property type="evidence" value="ECO:0007669"/>
    <property type="project" value="TreeGrafter"/>
</dbReference>
<reference evidence="5" key="1">
    <citation type="submission" date="2016-10" db="EMBL/GenBank/DDBJ databases">
        <authorList>
            <person name="Wibberg D."/>
        </authorList>
    </citation>
    <scope>NUCLEOTIDE SEQUENCE [LARGE SCALE GENOMIC DNA]</scope>
</reference>
<dbReference type="Gene3D" id="2.60.450.10">
    <property type="entry name" value="Lipopolysaccharide (LPS) transport protein A like domain"/>
    <property type="match status" value="1"/>
</dbReference>
<evidence type="ECO:0000256" key="1">
    <source>
        <dbReference type="ARBA" id="ARBA00022729"/>
    </source>
</evidence>
<evidence type="ECO:0000313" key="4">
    <source>
        <dbReference type="EMBL" id="SEN09403.1"/>
    </source>
</evidence>
<name>A0A1H8DQB0_9HYPH</name>
<evidence type="ECO:0000259" key="2">
    <source>
        <dbReference type="Pfam" id="PF03968"/>
    </source>
</evidence>
<dbReference type="PANTHER" id="PTHR36504:SF1">
    <property type="entry name" value="LIPOPOLYSACCHARIDE EXPORT SYSTEM PROTEIN LPTA"/>
    <property type="match status" value="1"/>
</dbReference>
<dbReference type="PANTHER" id="PTHR36504">
    <property type="entry name" value="LIPOPOLYSACCHARIDE EXPORT SYSTEM PROTEIN LPTA"/>
    <property type="match status" value="1"/>
</dbReference>
<evidence type="ECO:0000313" key="3">
    <source>
        <dbReference type="EMBL" id="SEH53138.1"/>
    </source>
</evidence>